<dbReference type="InterPro" id="IPR050703">
    <property type="entry name" value="Flavin_MAO"/>
</dbReference>
<dbReference type="PANTHER" id="PTHR43563">
    <property type="entry name" value="AMINE OXIDASE"/>
    <property type="match status" value="1"/>
</dbReference>
<dbReference type="SUPFAM" id="SSF51905">
    <property type="entry name" value="FAD/NAD(P)-binding domain"/>
    <property type="match status" value="1"/>
</dbReference>
<dbReference type="PANTHER" id="PTHR43563:SF1">
    <property type="entry name" value="AMINE OXIDASE [FLAVIN-CONTAINING] B"/>
    <property type="match status" value="1"/>
</dbReference>
<dbReference type="Proteomes" id="UP000310574">
    <property type="component" value="Unassembled WGS sequence"/>
</dbReference>
<dbReference type="RefSeq" id="WP_136494287.1">
    <property type="nucleotide sequence ID" value="NZ_SSBS01000012.1"/>
</dbReference>
<dbReference type="Pfam" id="PF01593">
    <property type="entry name" value="Amino_oxidase"/>
    <property type="match status" value="1"/>
</dbReference>
<dbReference type="SUPFAM" id="SSF54373">
    <property type="entry name" value="FAD-linked reductases, C-terminal domain"/>
    <property type="match status" value="1"/>
</dbReference>
<dbReference type="InterPro" id="IPR002937">
    <property type="entry name" value="Amino_oxidase"/>
</dbReference>
<proteinExistence type="inferred from homology"/>
<dbReference type="Gene3D" id="3.50.50.60">
    <property type="entry name" value="FAD/NAD(P)-binding domain"/>
    <property type="match status" value="2"/>
</dbReference>
<dbReference type="InterPro" id="IPR036188">
    <property type="entry name" value="FAD/NAD-bd_sf"/>
</dbReference>
<organism evidence="3 4">
    <name type="scientific">Pseudomonas atacamensis</name>
    <dbReference type="NCBI Taxonomy" id="2565368"/>
    <lineage>
        <taxon>Bacteria</taxon>
        <taxon>Pseudomonadati</taxon>
        <taxon>Pseudomonadota</taxon>
        <taxon>Gammaproteobacteria</taxon>
        <taxon>Pseudomonadales</taxon>
        <taxon>Pseudomonadaceae</taxon>
        <taxon>Pseudomonas</taxon>
    </lineage>
</organism>
<name>A0AAQ2D744_9PSED</name>
<comment type="similarity">
    <text evidence="1">Belongs to the flavin monoamine oxidase family.</text>
</comment>
<evidence type="ECO:0000313" key="4">
    <source>
        <dbReference type="Proteomes" id="UP000310574"/>
    </source>
</evidence>
<dbReference type="EMBL" id="SSBS01000012">
    <property type="protein sequence ID" value="THF25803.1"/>
    <property type="molecule type" value="Genomic_DNA"/>
</dbReference>
<reference evidence="3 4" key="1">
    <citation type="submission" date="2019-04" db="EMBL/GenBank/DDBJ databases">
        <title>Draft genome sequence of Pseudomonas sp. M7D1 isolated from rhizosphere of plant the flowery desert.</title>
        <authorList>
            <person name="Poblete-Morales M."/>
            <person name="Plaza N."/>
            <person name="Corsini G."/>
            <person name="Silva E."/>
        </authorList>
    </citation>
    <scope>NUCLEOTIDE SEQUENCE [LARGE SCALE GENOMIC DNA]</scope>
    <source>
        <strain evidence="3 4">M7D1</strain>
    </source>
</reference>
<evidence type="ECO:0000313" key="3">
    <source>
        <dbReference type="EMBL" id="THF25803.1"/>
    </source>
</evidence>
<feature type="domain" description="Amine oxidase" evidence="2">
    <location>
        <begin position="125"/>
        <end position="365"/>
    </location>
</feature>
<evidence type="ECO:0000259" key="2">
    <source>
        <dbReference type="Pfam" id="PF01593"/>
    </source>
</evidence>
<dbReference type="AlphaFoldDB" id="A0AAQ2D744"/>
<accession>A0AAQ2D744</accession>
<evidence type="ECO:0000256" key="1">
    <source>
        <dbReference type="ARBA" id="ARBA00005995"/>
    </source>
</evidence>
<protein>
    <submittedName>
        <fullName evidence="3">FAD-dependent oxidoreductase</fullName>
    </submittedName>
</protein>
<dbReference type="Pfam" id="PF13450">
    <property type="entry name" value="NAD_binding_8"/>
    <property type="match status" value="1"/>
</dbReference>
<comment type="caution">
    <text evidence="3">The sequence shown here is derived from an EMBL/GenBank/DDBJ whole genome shotgun (WGS) entry which is preliminary data.</text>
</comment>
<sequence>MTMQSARVIIIGGGLSGVHAAYMLEKRGITDYLLLEAQSTFGGRIATASTFGLLTAGAPPSINPNDRFDLGPTWFWPDYQQQLRKLISELGLEQFPQYEDGDMIVERSSNPTPIRTRGYVSAPSSMRLIGGMSSLIDALLKDIPENRLVLDQQVNHIRIINGRIEVDARNTSGQLSTYTAQQVMLAVPPRLAAKLIEFTPSLPEQFAEDWRNTATWMAPHAKYVAIYDQPFWRDKGLSGEGRSDRGPLVEIHDASMPDGRAALFGFIGVPAQTRKAVDDEILRTHCQAQLVRMFGNEAATPLTQVIKDWAADPLTATEADLHGGQLHGRAPASTPKSGEWHRRIIGIASEWSPQFPGYVAGAIEASGLGIQLLNTTSTPGLEQVS</sequence>
<dbReference type="GO" id="GO:0016491">
    <property type="term" value="F:oxidoreductase activity"/>
    <property type="evidence" value="ECO:0007669"/>
    <property type="project" value="InterPro"/>
</dbReference>
<gene>
    <name evidence="3" type="ORF">E5170_28375</name>
</gene>